<dbReference type="Proteomes" id="UP000729402">
    <property type="component" value="Unassembled WGS sequence"/>
</dbReference>
<gene>
    <name evidence="2" type="ORF">GUJ93_ZPchr0023g33391</name>
</gene>
<dbReference type="PANTHER" id="PTHR31325">
    <property type="entry name" value="OS01G0798800 PROTEIN-RELATED"/>
    <property type="match status" value="1"/>
</dbReference>
<evidence type="ECO:0000259" key="1">
    <source>
        <dbReference type="Pfam" id="PF13968"/>
    </source>
</evidence>
<evidence type="ECO:0000313" key="2">
    <source>
        <dbReference type="EMBL" id="KAG8037246.1"/>
    </source>
</evidence>
<organism evidence="2 3">
    <name type="scientific">Zizania palustris</name>
    <name type="common">Northern wild rice</name>
    <dbReference type="NCBI Taxonomy" id="103762"/>
    <lineage>
        <taxon>Eukaryota</taxon>
        <taxon>Viridiplantae</taxon>
        <taxon>Streptophyta</taxon>
        <taxon>Embryophyta</taxon>
        <taxon>Tracheophyta</taxon>
        <taxon>Spermatophyta</taxon>
        <taxon>Magnoliopsida</taxon>
        <taxon>Liliopsida</taxon>
        <taxon>Poales</taxon>
        <taxon>Poaceae</taxon>
        <taxon>BOP clade</taxon>
        <taxon>Oryzoideae</taxon>
        <taxon>Oryzeae</taxon>
        <taxon>Zizaniinae</taxon>
        <taxon>Zizania</taxon>
    </lineage>
</organism>
<name>A0A8J5UYC6_ZIZPA</name>
<protein>
    <recommendedName>
        <fullName evidence="1">DUF4220 domain-containing protein</fullName>
    </recommendedName>
</protein>
<feature type="domain" description="DUF4220" evidence="1">
    <location>
        <begin position="2"/>
        <end position="137"/>
    </location>
</feature>
<reference evidence="2" key="1">
    <citation type="journal article" date="2021" name="bioRxiv">
        <title>Whole Genome Assembly and Annotation of Northern Wild Rice, Zizania palustris L., Supports a Whole Genome Duplication in the Zizania Genus.</title>
        <authorList>
            <person name="Haas M."/>
            <person name="Kono T."/>
            <person name="Macchietto M."/>
            <person name="Millas R."/>
            <person name="McGilp L."/>
            <person name="Shao M."/>
            <person name="Duquette J."/>
            <person name="Hirsch C.N."/>
            <person name="Kimball J."/>
        </authorList>
    </citation>
    <scope>NUCLEOTIDE SEQUENCE</scope>
    <source>
        <tissue evidence="2">Fresh leaf tissue</tissue>
    </source>
</reference>
<evidence type="ECO:0000313" key="3">
    <source>
        <dbReference type="Proteomes" id="UP000729402"/>
    </source>
</evidence>
<sequence>MKAHALFDICKNSIVDSAADTELDTDKLTLFSLDWKQLCRVMEMELSLMYDFLYTKAYVIHTWRGYCIRFISPVFTAVSLVLVELSNKSGRHLRSDVVITRVLLVATIVLETASLVKSLGSTWTNFFLQKNKRGLALSNEVVANALRGELQLALAHFDYLLRATRPSQAAKLSLAPAVVRAAEPENVTADGRRRLYFSTPTREGRYSEGVKVMTLLHHQSIVTHWLTSSLHGNSIEKKSRTSIPKSSSIIHNHFVTTILLPDPIKKKISSRPANEDPTRIILLSLGLFHGHSYVLVCADFGGFQ</sequence>
<accession>A0A8J5UYC6</accession>
<dbReference type="EMBL" id="JAAALK010002060">
    <property type="protein sequence ID" value="KAG8037246.1"/>
    <property type="molecule type" value="Genomic_DNA"/>
</dbReference>
<dbReference type="AlphaFoldDB" id="A0A8J5UYC6"/>
<proteinExistence type="predicted"/>
<dbReference type="Pfam" id="PF13968">
    <property type="entry name" value="DUF4220"/>
    <property type="match status" value="1"/>
</dbReference>
<comment type="caution">
    <text evidence="2">The sequence shown here is derived from an EMBL/GenBank/DDBJ whole genome shotgun (WGS) entry which is preliminary data.</text>
</comment>
<keyword evidence="3" id="KW-1185">Reference proteome</keyword>
<dbReference type="OrthoDB" id="695732at2759"/>
<dbReference type="InterPro" id="IPR025315">
    <property type="entry name" value="DUF4220"/>
</dbReference>
<reference evidence="2" key="2">
    <citation type="submission" date="2021-02" db="EMBL/GenBank/DDBJ databases">
        <authorList>
            <person name="Kimball J.A."/>
            <person name="Haas M.W."/>
            <person name="Macchietto M."/>
            <person name="Kono T."/>
            <person name="Duquette J."/>
            <person name="Shao M."/>
        </authorList>
    </citation>
    <scope>NUCLEOTIDE SEQUENCE</scope>
    <source>
        <tissue evidence="2">Fresh leaf tissue</tissue>
    </source>
</reference>